<dbReference type="AlphaFoldDB" id="A0AAP0P9H4"/>
<organism evidence="1 2">
    <name type="scientific">Stephania cephalantha</name>
    <dbReference type="NCBI Taxonomy" id="152367"/>
    <lineage>
        <taxon>Eukaryota</taxon>
        <taxon>Viridiplantae</taxon>
        <taxon>Streptophyta</taxon>
        <taxon>Embryophyta</taxon>
        <taxon>Tracheophyta</taxon>
        <taxon>Spermatophyta</taxon>
        <taxon>Magnoliopsida</taxon>
        <taxon>Ranunculales</taxon>
        <taxon>Menispermaceae</taxon>
        <taxon>Menispermoideae</taxon>
        <taxon>Cissampelideae</taxon>
        <taxon>Stephania</taxon>
    </lineage>
</organism>
<evidence type="ECO:0000313" key="1">
    <source>
        <dbReference type="EMBL" id="KAK9132865.1"/>
    </source>
</evidence>
<sequence>MSDGCCASVFDEMEAWQKRIEGEEELLTFWTNRRRHVAGLRIGLSLKKSARKCENVLTQIPRHILRQLKREKTVGELDESTTCGRIGLCRVYMLSEVGESTTTTWQRAAKWHTLCECVGKSVTGIAKQSNSSSTQVTKMCHSQRHLV</sequence>
<accession>A0AAP0P9H4</accession>
<comment type="caution">
    <text evidence="1">The sequence shown here is derived from an EMBL/GenBank/DDBJ whole genome shotgun (WGS) entry which is preliminary data.</text>
</comment>
<protein>
    <submittedName>
        <fullName evidence="1">Uncharacterized protein</fullName>
    </submittedName>
</protein>
<keyword evidence="2" id="KW-1185">Reference proteome</keyword>
<evidence type="ECO:0000313" key="2">
    <source>
        <dbReference type="Proteomes" id="UP001419268"/>
    </source>
</evidence>
<reference evidence="1 2" key="1">
    <citation type="submission" date="2024-01" db="EMBL/GenBank/DDBJ databases">
        <title>Genome assemblies of Stephania.</title>
        <authorList>
            <person name="Yang L."/>
        </authorList>
    </citation>
    <scope>NUCLEOTIDE SEQUENCE [LARGE SCALE GENOMIC DNA]</scope>
    <source>
        <strain evidence="1">JXDWG</strain>
        <tissue evidence="1">Leaf</tissue>
    </source>
</reference>
<proteinExistence type="predicted"/>
<dbReference type="Proteomes" id="UP001419268">
    <property type="component" value="Unassembled WGS sequence"/>
</dbReference>
<gene>
    <name evidence="1" type="ORF">Scep_012393</name>
</gene>
<dbReference type="EMBL" id="JBBNAG010000005">
    <property type="protein sequence ID" value="KAK9132865.1"/>
    <property type="molecule type" value="Genomic_DNA"/>
</dbReference>
<name>A0AAP0P9H4_9MAGN</name>